<keyword evidence="3" id="KW-1185">Reference proteome</keyword>
<accession>A0A0K8PFT9</accession>
<feature type="region of interest" description="Disordered" evidence="1">
    <location>
        <begin position="1"/>
        <end position="133"/>
    </location>
</feature>
<feature type="compositionally biased region" description="Basic and acidic residues" evidence="1">
    <location>
        <begin position="55"/>
        <end position="75"/>
    </location>
</feature>
<protein>
    <submittedName>
        <fullName evidence="2">Uncharacterized protein</fullName>
    </submittedName>
</protein>
<dbReference type="Proteomes" id="UP000053859">
    <property type="component" value="Unassembled WGS sequence"/>
</dbReference>
<gene>
    <name evidence="2" type="ORF">SAZU_1336</name>
</gene>
<organism evidence="2 3">
    <name type="scientific">Streptomyces azureus</name>
    <dbReference type="NCBI Taxonomy" id="146537"/>
    <lineage>
        <taxon>Bacteria</taxon>
        <taxon>Bacillati</taxon>
        <taxon>Actinomycetota</taxon>
        <taxon>Actinomycetes</taxon>
        <taxon>Kitasatosporales</taxon>
        <taxon>Streptomycetaceae</taxon>
        <taxon>Streptomyces</taxon>
    </lineage>
</organism>
<proteinExistence type="predicted"/>
<feature type="compositionally biased region" description="Polar residues" evidence="1">
    <location>
        <begin position="116"/>
        <end position="133"/>
    </location>
</feature>
<sequence>MDSRKRRSRLPPGHREPPDIRTAPQPRGFRDIRALPDNRERPESRPAPSPRGIRRVPDNREPLGIRRVPDNREPLGIRPAPGIRLAPAIRQLPDIPPTPQRLSPPAEGEGCGSGQPWRQPSLCSPASVSACTR</sequence>
<dbReference type="EMBL" id="DF968217">
    <property type="protein sequence ID" value="GAP46598.1"/>
    <property type="molecule type" value="Genomic_DNA"/>
</dbReference>
<evidence type="ECO:0000313" key="2">
    <source>
        <dbReference type="EMBL" id="GAP46598.1"/>
    </source>
</evidence>
<evidence type="ECO:0000256" key="1">
    <source>
        <dbReference type="SAM" id="MobiDB-lite"/>
    </source>
</evidence>
<name>A0A0K8PFT9_STRAJ</name>
<reference evidence="2" key="1">
    <citation type="journal article" date="2015" name="Genome Announc.">
        <title>Draft Genome Sequence of Thiostrepton-Producing Streptomyces azureus ATCC 14921.</title>
        <authorList>
            <person name="Sakihara K."/>
            <person name="Maeda J."/>
            <person name="Tashiro K."/>
            <person name="Fujino Y."/>
            <person name="Kuhara S."/>
            <person name="Ohshima T."/>
            <person name="Ogata S."/>
            <person name="Doi K."/>
        </authorList>
    </citation>
    <scope>NUCLEOTIDE SEQUENCE [LARGE SCALE GENOMIC DNA]</scope>
    <source>
        <strain evidence="2">ATCC14921</strain>
    </source>
</reference>
<evidence type="ECO:0000313" key="3">
    <source>
        <dbReference type="Proteomes" id="UP000053859"/>
    </source>
</evidence>
<dbReference type="AlphaFoldDB" id="A0A0K8PFT9"/>
<feature type="compositionally biased region" description="Basic and acidic residues" evidence="1">
    <location>
        <begin position="28"/>
        <end position="44"/>
    </location>
</feature>